<sequence length="237" mass="27366">MKWTSEIRLDVAQQKHRLGCLQVHAYYASVILHGDFVRRIFFVLACMLSINVSAVSFEQDIVKAAHERTTHIVRYDGEYLVIDYPWGDVPKEIGVCTDVVIRSYRILGTDLQQLVHEDMMANFSKYPSKRIWGLKHPDKNIDHRRVPNLQTFFKRHGQELPITRNANDYKPGNLVTWMLPGNLPHIGIVTEKVNPTTGNPMIVHNIGSGPQLQDMLFGYKITGHYKYVPEKYNISEY</sequence>
<evidence type="ECO:0000313" key="1">
    <source>
        <dbReference type="EMBL" id="GAA6168253.1"/>
    </source>
</evidence>
<evidence type="ECO:0000313" key="2">
    <source>
        <dbReference type="Proteomes" id="UP001465153"/>
    </source>
</evidence>
<protein>
    <recommendedName>
        <fullName evidence="3">DUF1287 domain-containing protein</fullName>
    </recommendedName>
</protein>
<dbReference type="InterPro" id="IPR009706">
    <property type="entry name" value="DUF1287"/>
</dbReference>
<accession>A0ABQ0A9D4</accession>
<evidence type="ECO:0008006" key="3">
    <source>
        <dbReference type="Google" id="ProtNLM"/>
    </source>
</evidence>
<dbReference type="Proteomes" id="UP001465153">
    <property type="component" value="Unassembled WGS sequence"/>
</dbReference>
<keyword evidence="2" id="KW-1185">Reference proteome</keyword>
<dbReference type="EMBL" id="BAABWN010000006">
    <property type="protein sequence ID" value="GAA6168253.1"/>
    <property type="molecule type" value="Genomic_DNA"/>
</dbReference>
<dbReference type="RefSeq" id="WP_353302926.1">
    <property type="nucleotide sequence ID" value="NZ_BAABWN010000006.1"/>
</dbReference>
<dbReference type="Pfam" id="PF06940">
    <property type="entry name" value="DUF1287"/>
    <property type="match status" value="1"/>
</dbReference>
<reference evidence="1 2" key="1">
    <citation type="submission" date="2024-04" db="EMBL/GenBank/DDBJ databases">
        <title>Draft genome sequence of Sessilibacter corallicola NBRC 116591.</title>
        <authorList>
            <person name="Miyakawa T."/>
            <person name="Kusuya Y."/>
            <person name="Miura T."/>
        </authorList>
    </citation>
    <scope>NUCLEOTIDE SEQUENCE [LARGE SCALE GENOMIC DNA]</scope>
    <source>
        <strain evidence="1 2">KU-00831-HH</strain>
    </source>
</reference>
<name>A0ABQ0A9D4_9GAMM</name>
<proteinExistence type="predicted"/>
<comment type="caution">
    <text evidence="1">The sequence shown here is derived from an EMBL/GenBank/DDBJ whole genome shotgun (WGS) entry which is preliminary data.</text>
</comment>
<organism evidence="1 2">
    <name type="scientific">Sessilibacter corallicola</name>
    <dbReference type="NCBI Taxonomy" id="2904075"/>
    <lineage>
        <taxon>Bacteria</taxon>
        <taxon>Pseudomonadati</taxon>
        <taxon>Pseudomonadota</taxon>
        <taxon>Gammaproteobacteria</taxon>
        <taxon>Cellvibrionales</taxon>
        <taxon>Cellvibrionaceae</taxon>
        <taxon>Sessilibacter</taxon>
    </lineage>
</organism>
<gene>
    <name evidence="1" type="ORF">NBRC116591_20640</name>
</gene>